<organism evidence="1 2">
    <name type="scientific">Allacma fusca</name>
    <dbReference type="NCBI Taxonomy" id="39272"/>
    <lineage>
        <taxon>Eukaryota</taxon>
        <taxon>Metazoa</taxon>
        <taxon>Ecdysozoa</taxon>
        <taxon>Arthropoda</taxon>
        <taxon>Hexapoda</taxon>
        <taxon>Collembola</taxon>
        <taxon>Symphypleona</taxon>
        <taxon>Sminthuridae</taxon>
        <taxon>Allacma</taxon>
    </lineage>
</organism>
<keyword evidence="2" id="KW-1185">Reference proteome</keyword>
<protein>
    <submittedName>
        <fullName evidence="1">Uncharacterized protein</fullName>
    </submittedName>
</protein>
<dbReference type="Proteomes" id="UP000708208">
    <property type="component" value="Unassembled WGS sequence"/>
</dbReference>
<dbReference type="AlphaFoldDB" id="A0A8J2NXK5"/>
<evidence type="ECO:0000313" key="1">
    <source>
        <dbReference type="EMBL" id="CAG7722508.1"/>
    </source>
</evidence>
<accession>A0A8J2NXK5</accession>
<gene>
    <name evidence="1" type="ORF">AFUS01_LOCUS11639</name>
</gene>
<name>A0A8J2NXK5_9HEXA</name>
<reference evidence="1" key="1">
    <citation type="submission" date="2021-06" db="EMBL/GenBank/DDBJ databases">
        <authorList>
            <person name="Hodson N. C."/>
            <person name="Mongue J. A."/>
            <person name="Jaron S. K."/>
        </authorList>
    </citation>
    <scope>NUCLEOTIDE SEQUENCE</scope>
</reference>
<sequence length="97" mass="11550">MESSKEKLHLVVKRDVSPTFQLGSAATLQQQQQQLKDRQEYEEATTLRYWIVVHPILVNINRWCTILHNHQELHCQELKCHIPSPKSWKRWYSGDGR</sequence>
<dbReference type="EMBL" id="CAJVCH010089997">
    <property type="protein sequence ID" value="CAG7722508.1"/>
    <property type="molecule type" value="Genomic_DNA"/>
</dbReference>
<comment type="caution">
    <text evidence="1">The sequence shown here is derived from an EMBL/GenBank/DDBJ whole genome shotgun (WGS) entry which is preliminary data.</text>
</comment>
<evidence type="ECO:0000313" key="2">
    <source>
        <dbReference type="Proteomes" id="UP000708208"/>
    </source>
</evidence>
<proteinExistence type="predicted"/>